<evidence type="ECO:0000256" key="11">
    <source>
        <dbReference type="PIRSR" id="PIRSR000239-1"/>
    </source>
</evidence>
<keyword evidence="6" id="KW-1015">Disulfide bond</keyword>
<dbReference type="PANTHER" id="PTHR42801:SF4">
    <property type="entry name" value="AHPC_TSA FAMILY PROTEIN"/>
    <property type="match status" value="1"/>
</dbReference>
<dbReference type="CDD" id="cd03017">
    <property type="entry name" value="PRX_BCP"/>
    <property type="match status" value="1"/>
</dbReference>
<keyword evidence="14" id="KW-1185">Reference proteome</keyword>
<keyword evidence="7" id="KW-0676">Redox-active center</keyword>
<feature type="domain" description="Thioredoxin" evidence="12">
    <location>
        <begin position="2"/>
        <end position="146"/>
    </location>
</feature>
<evidence type="ECO:0000313" key="13">
    <source>
        <dbReference type="EMBL" id="QEE17352.1"/>
    </source>
</evidence>
<evidence type="ECO:0000256" key="7">
    <source>
        <dbReference type="ARBA" id="ARBA00023284"/>
    </source>
</evidence>
<dbReference type="GO" id="GO:0005737">
    <property type="term" value="C:cytoplasm"/>
    <property type="evidence" value="ECO:0007669"/>
    <property type="project" value="TreeGrafter"/>
</dbReference>
<evidence type="ECO:0000256" key="8">
    <source>
        <dbReference type="ARBA" id="ARBA00032824"/>
    </source>
</evidence>
<comment type="catalytic activity">
    <reaction evidence="10">
        <text>a hydroperoxide + [thioredoxin]-dithiol = an alcohol + [thioredoxin]-disulfide + H2O</text>
        <dbReference type="Rhea" id="RHEA:62620"/>
        <dbReference type="Rhea" id="RHEA-COMP:10698"/>
        <dbReference type="Rhea" id="RHEA-COMP:10700"/>
        <dbReference type="ChEBI" id="CHEBI:15377"/>
        <dbReference type="ChEBI" id="CHEBI:29950"/>
        <dbReference type="ChEBI" id="CHEBI:30879"/>
        <dbReference type="ChEBI" id="CHEBI:35924"/>
        <dbReference type="ChEBI" id="CHEBI:50058"/>
        <dbReference type="EC" id="1.11.1.24"/>
    </reaction>
</comment>
<dbReference type="FunFam" id="3.40.30.10:FF:000007">
    <property type="entry name" value="Thioredoxin-dependent thiol peroxidase"/>
    <property type="match status" value="1"/>
</dbReference>
<evidence type="ECO:0000259" key="12">
    <source>
        <dbReference type="PROSITE" id="PS51352"/>
    </source>
</evidence>
<dbReference type="AlphaFoldDB" id="A0A5B9DE33"/>
<dbReference type="EC" id="1.11.1.24" evidence="2"/>
<dbReference type="RefSeq" id="WP_147664248.1">
    <property type="nucleotide sequence ID" value="NZ_CP042905.2"/>
</dbReference>
<protein>
    <recommendedName>
        <fullName evidence="2">thioredoxin-dependent peroxiredoxin</fullName>
        <ecNumber evidence="2">1.11.1.24</ecNumber>
    </recommendedName>
    <alternativeName>
        <fullName evidence="8">Thioredoxin peroxidase</fullName>
    </alternativeName>
</protein>
<dbReference type="InterPro" id="IPR024706">
    <property type="entry name" value="Peroxiredoxin_AhpC-typ"/>
</dbReference>
<dbReference type="InterPro" id="IPR050924">
    <property type="entry name" value="Peroxiredoxin_BCP/PrxQ"/>
</dbReference>
<dbReference type="GO" id="GO:0008379">
    <property type="term" value="F:thioredoxin peroxidase activity"/>
    <property type="evidence" value="ECO:0007669"/>
    <property type="project" value="TreeGrafter"/>
</dbReference>
<keyword evidence="5 13" id="KW-0560">Oxidoreductase</keyword>
<evidence type="ECO:0000256" key="3">
    <source>
        <dbReference type="ARBA" id="ARBA00022559"/>
    </source>
</evidence>
<proteinExistence type="inferred from homology"/>
<evidence type="ECO:0000256" key="4">
    <source>
        <dbReference type="ARBA" id="ARBA00022862"/>
    </source>
</evidence>
<gene>
    <name evidence="13" type="ORF">DSAG12_03185</name>
</gene>
<comment type="similarity">
    <text evidence="9">Belongs to the peroxiredoxin family. BCP/PrxQ subfamily.</text>
</comment>
<dbReference type="SUPFAM" id="SSF52833">
    <property type="entry name" value="Thioredoxin-like"/>
    <property type="match status" value="1"/>
</dbReference>
<dbReference type="PIRSF" id="PIRSF000239">
    <property type="entry name" value="AHPC"/>
    <property type="match status" value="1"/>
</dbReference>
<dbReference type="GO" id="GO:0045454">
    <property type="term" value="P:cell redox homeostasis"/>
    <property type="evidence" value="ECO:0007669"/>
    <property type="project" value="TreeGrafter"/>
</dbReference>
<dbReference type="InterPro" id="IPR000866">
    <property type="entry name" value="AhpC/TSA"/>
</dbReference>
<evidence type="ECO:0000256" key="5">
    <source>
        <dbReference type="ARBA" id="ARBA00023002"/>
    </source>
</evidence>
<evidence type="ECO:0000313" key="14">
    <source>
        <dbReference type="Proteomes" id="UP000321408"/>
    </source>
</evidence>
<accession>A0A5B9DE33</accession>
<dbReference type="InterPro" id="IPR013766">
    <property type="entry name" value="Thioredoxin_domain"/>
</dbReference>
<dbReference type="KEGG" id="psyt:DSAG12_03185"/>
<comment type="subunit">
    <text evidence="1">Monomer.</text>
</comment>
<dbReference type="InterPro" id="IPR036249">
    <property type="entry name" value="Thioredoxin-like_sf"/>
</dbReference>
<dbReference type="GeneID" id="41331155"/>
<keyword evidence="4" id="KW-0049">Antioxidant</keyword>
<evidence type="ECO:0000256" key="9">
    <source>
        <dbReference type="ARBA" id="ARBA00038489"/>
    </source>
</evidence>
<feature type="active site" description="Cysteine sulfenic acid (-SOH) intermediate; for peroxidase activity" evidence="11">
    <location>
        <position position="45"/>
    </location>
</feature>
<dbReference type="PROSITE" id="PS51352">
    <property type="entry name" value="THIOREDOXIN_2"/>
    <property type="match status" value="1"/>
</dbReference>
<reference evidence="13 14" key="1">
    <citation type="journal article" date="2020" name="Nature">
        <title>Isolation of an archaeon at the prokaryote-eukaryote interface.</title>
        <authorList>
            <person name="Imachi H."/>
            <person name="Nobu M.K."/>
            <person name="Nakahara N."/>
            <person name="Morono Y."/>
            <person name="Ogawara M."/>
            <person name="Takaki Y."/>
            <person name="Takano Y."/>
            <person name="Uematsu K."/>
            <person name="Ikuta T."/>
            <person name="Ito M."/>
            <person name="Matsui Y."/>
            <person name="Miyazaki M."/>
            <person name="Murata K."/>
            <person name="Saito Y."/>
            <person name="Sakai S."/>
            <person name="Song C."/>
            <person name="Tasumi E."/>
            <person name="Yamanaka Y."/>
            <person name="Yamaguchi T."/>
            <person name="Kamagata Y."/>
            <person name="Tamaki H."/>
            <person name="Takai K."/>
        </authorList>
    </citation>
    <scope>NUCLEOTIDE SEQUENCE [LARGE SCALE GENOMIC DNA]</scope>
    <source>
        <strain evidence="13 14">MK-D1</strain>
    </source>
</reference>
<dbReference type="Pfam" id="PF00578">
    <property type="entry name" value="AhpC-TSA"/>
    <property type="match status" value="1"/>
</dbReference>
<evidence type="ECO:0000256" key="10">
    <source>
        <dbReference type="ARBA" id="ARBA00049091"/>
    </source>
</evidence>
<sequence>MLKEGDNAPKNIELNDQEGNLIKLDDFKGEKLVVYFYPKDNTPGCTLEAKNFKDSIEDYNKKGIKIIGISADSVKSHKNFVSKYEIPFTLLSDSEKKAAKSFGALEQGKVKRRTWLINENWQIEKAFEKVSPTKHIQELAEFYQLK</sequence>
<evidence type="ECO:0000256" key="2">
    <source>
        <dbReference type="ARBA" id="ARBA00013017"/>
    </source>
</evidence>
<evidence type="ECO:0000256" key="1">
    <source>
        <dbReference type="ARBA" id="ARBA00011245"/>
    </source>
</evidence>
<dbReference type="Proteomes" id="UP000321408">
    <property type="component" value="Chromosome"/>
</dbReference>
<evidence type="ECO:0000256" key="6">
    <source>
        <dbReference type="ARBA" id="ARBA00023157"/>
    </source>
</evidence>
<dbReference type="OrthoDB" id="145578at2157"/>
<keyword evidence="3 13" id="KW-0575">Peroxidase</keyword>
<dbReference type="GO" id="GO:0034599">
    <property type="term" value="P:cellular response to oxidative stress"/>
    <property type="evidence" value="ECO:0007669"/>
    <property type="project" value="TreeGrafter"/>
</dbReference>
<dbReference type="PANTHER" id="PTHR42801">
    <property type="entry name" value="THIOREDOXIN-DEPENDENT PEROXIDE REDUCTASE"/>
    <property type="match status" value="1"/>
</dbReference>
<name>A0A5B9DE33_9ARCH</name>
<dbReference type="Gene3D" id="3.40.30.10">
    <property type="entry name" value="Glutaredoxin"/>
    <property type="match status" value="1"/>
</dbReference>
<reference evidence="13 14" key="2">
    <citation type="journal article" date="2024" name="Int. J. Syst. Evol. Microbiol.">
        <title>Promethearchaeum syntrophicum gen. nov., sp. nov., an anaerobic, obligately syntrophic archaeon, the first isolate of the lineage 'Asgard' archaea, and proposal of the new archaeal phylum Promethearchaeota phyl. nov. and kingdom Promethearchaeati regn. nov.</title>
        <authorList>
            <person name="Imachi H."/>
            <person name="Nobu M.K."/>
            <person name="Kato S."/>
            <person name="Takaki Y."/>
            <person name="Miyazaki M."/>
            <person name="Miyata M."/>
            <person name="Ogawara M."/>
            <person name="Saito Y."/>
            <person name="Sakai S."/>
            <person name="Tahara Y.O."/>
            <person name="Takano Y."/>
            <person name="Tasumi E."/>
            <person name="Uematsu K."/>
            <person name="Yoshimura T."/>
            <person name="Itoh T."/>
            <person name="Ohkuma M."/>
            <person name="Takai K."/>
        </authorList>
    </citation>
    <scope>NUCLEOTIDE SEQUENCE [LARGE SCALE GENOMIC DNA]</scope>
    <source>
        <strain evidence="13 14">MK-D1</strain>
    </source>
</reference>
<organism evidence="13 14">
    <name type="scientific">Promethearchaeum syntrophicum</name>
    <dbReference type="NCBI Taxonomy" id="2594042"/>
    <lineage>
        <taxon>Archaea</taxon>
        <taxon>Promethearchaeati</taxon>
        <taxon>Promethearchaeota</taxon>
        <taxon>Promethearchaeia</taxon>
        <taxon>Promethearchaeales</taxon>
        <taxon>Promethearchaeaceae</taxon>
        <taxon>Promethearchaeum</taxon>
    </lineage>
</organism>
<dbReference type="EMBL" id="CP042905">
    <property type="protein sequence ID" value="QEE17352.1"/>
    <property type="molecule type" value="Genomic_DNA"/>
</dbReference>